<evidence type="ECO:0000313" key="2">
    <source>
        <dbReference type="Proteomes" id="UP000318681"/>
    </source>
</evidence>
<gene>
    <name evidence="1" type="ORF">FOY91_09015</name>
</gene>
<dbReference type="RefSeq" id="WP_145150291.1">
    <property type="nucleotide sequence ID" value="NZ_VNIM01000029.1"/>
</dbReference>
<name>A0A558R5N4_9SPHN</name>
<dbReference type="OrthoDB" id="8254293at2"/>
<proteinExistence type="predicted"/>
<dbReference type="EMBL" id="VNIM01000029">
    <property type="protein sequence ID" value="TVV74696.1"/>
    <property type="molecule type" value="Genomic_DNA"/>
</dbReference>
<organism evidence="1 2">
    <name type="scientific">Alterirhizorhabdus solaris</name>
    <dbReference type="NCBI Taxonomy" id="2529389"/>
    <lineage>
        <taxon>Bacteria</taxon>
        <taxon>Pseudomonadati</taxon>
        <taxon>Pseudomonadota</taxon>
        <taxon>Alphaproteobacteria</taxon>
        <taxon>Sphingomonadales</taxon>
        <taxon>Rhizorhabdaceae</taxon>
        <taxon>Alterirhizorhabdus</taxon>
    </lineage>
</organism>
<accession>A0A558R5N4</accession>
<evidence type="ECO:0000313" key="1">
    <source>
        <dbReference type="EMBL" id="TVV74696.1"/>
    </source>
</evidence>
<comment type="caution">
    <text evidence="1">The sequence shown here is derived from an EMBL/GenBank/DDBJ whole genome shotgun (WGS) entry which is preliminary data.</text>
</comment>
<sequence>MTFKSGFDFLRALPRIGIEIAGNHQPDLAVARDAWARLGNAFIASHKPGPVEPWALRTFGLPSTAGQPAKPRGRRR</sequence>
<protein>
    <submittedName>
        <fullName evidence="1">Uncharacterized protein</fullName>
    </submittedName>
</protein>
<dbReference type="AlphaFoldDB" id="A0A558R5N4"/>
<dbReference type="Proteomes" id="UP000318681">
    <property type="component" value="Unassembled WGS sequence"/>
</dbReference>
<reference evidence="1 2" key="1">
    <citation type="submission" date="2019-07" db="EMBL/GenBank/DDBJ databases">
        <title>Sphingomonas solaris sp. nov., isolated from a solar panel from Boston, Massachusetts.</title>
        <authorList>
            <person name="Tanner K."/>
            <person name="Pascual J."/>
            <person name="Mancuso C."/>
            <person name="Pereto J."/>
            <person name="Khalil A."/>
            <person name="Vilanova C."/>
        </authorList>
    </citation>
    <scope>NUCLEOTIDE SEQUENCE [LARGE SCALE GENOMIC DNA]</scope>
    <source>
        <strain evidence="1 2">R4DWN</strain>
    </source>
</reference>
<keyword evidence="2" id="KW-1185">Reference proteome</keyword>